<feature type="region of interest" description="Disordered" evidence="1">
    <location>
        <begin position="66"/>
        <end position="99"/>
    </location>
</feature>
<sequence length="136" mass="13854">MLSDSVSLDWSLMAAPLAGSTPGSMGTLKAWSTRRTDVPLTGRGSGQVSRPVTSLLISDRSLRGQEAAISGSRSPQGLRILRIPSGPRTPGPGTAPPWATLRGRPRAILGVEGCLGAGAAALEASAHASAGLGRCW</sequence>
<gene>
    <name evidence="2" type="ORF">PCOR1329_LOCUS67438</name>
</gene>
<proteinExistence type="predicted"/>
<name>A0ABN9WHM6_9DINO</name>
<evidence type="ECO:0000313" key="3">
    <source>
        <dbReference type="Proteomes" id="UP001189429"/>
    </source>
</evidence>
<evidence type="ECO:0000256" key="1">
    <source>
        <dbReference type="SAM" id="MobiDB-lite"/>
    </source>
</evidence>
<accession>A0ABN9WHM6</accession>
<organism evidence="2 3">
    <name type="scientific">Prorocentrum cordatum</name>
    <dbReference type="NCBI Taxonomy" id="2364126"/>
    <lineage>
        <taxon>Eukaryota</taxon>
        <taxon>Sar</taxon>
        <taxon>Alveolata</taxon>
        <taxon>Dinophyceae</taxon>
        <taxon>Prorocentrales</taxon>
        <taxon>Prorocentraceae</taxon>
        <taxon>Prorocentrum</taxon>
    </lineage>
</organism>
<protein>
    <submittedName>
        <fullName evidence="2">Uncharacterized protein</fullName>
    </submittedName>
</protein>
<dbReference type="Proteomes" id="UP001189429">
    <property type="component" value="Unassembled WGS sequence"/>
</dbReference>
<dbReference type="EMBL" id="CAUYUJ010018738">
    <property type="protein sequence ID" value="CAK0885969.1"/>
    <property type="molecule type" value="Genomic_DNA"/>
</dbReference>
<reference evidence="2" key="1">
    <citation type="submission" date="2023-10" db="EMBL/GenBank/DDBJ databases">
        <authorList>
            <person name="Chen Y."/>
            <person name="Shah S."/>
            <person name="Dougan E. K."/>
            <person name="Thang M."/>
            <person name="Chan C."/>
        </authorList>
    </citation>
    <scope>NUCLEOTIDE SEQUENCE [LARGE SCALE GENOMIC DNA]</scope>
</reference>
<keyword evidence="3" id="KW-1185">Reference proteome</keyword>
<comment type="caution">
    <text evidence="2">The sequence shown here is derived from an EMBL/GenBank/DDBJ whole genome shotgun (WGS) entry which is preliminary data.</text>
</comment>
<evidence type="ECO:0000313" key="2">
    <source>
        <dbReference type="EMBL" id="CAK0885969.1"/>
    </source>
</evidence>